<evidence type="ECO:0000256" key="2">
    <source>
        <dbReference type="ARBA" id="ARBA00023033"/>
    </source>
</evidence>
<keyword evidence="2" id="KW-0503">Monooxygenase</keyword>
<keyword evidence="1" id="KW-0560">Oxidoreductase</keyword>
<evidence type="ECO:0000313" key="4">
    <source>
        <dbReference type="EMBL" id="MFC6083837.1"/>
    </source>
</evidence>
<dbReference type="Gene3D" id="3.50.50.60">
    <property type="entry name" value="FAD/NAD(P)-binding domain"/>
    <property type="match status" value="1"/>
</dbReference>
<reference evidence="5" key="1">
    <citation type="journal article" date="2019" name="Int. J. Syst. Evol. Microbiol.">
        <title>The Global Catalogue of Microorganisms (GCM) 10K type strain sequencing project: providing services to taxonomists for standard genome sequencing and annotation.</title>
        <authorList>
            <consortium name="The Broad Institute Genomics Platform"/>
            <consortium name="The Broad Institute Genome Sequencing Center for Infectious Disease"/>
            <person name="Wu L."/>
            <person name="Ma J."/>
        </authorList>
    </citation>
    <scope>NUCLEOTIDE SEQUENCE [LARGE SCALE GENOMIC DNA]</scope>
    <source>
        <strain evidence="5">JCM 30346</strain>
    </source>
</reference>
<dbReference type="RefSeq" id="WP_380756252.1">
    <property type="nucleotide sequence ID" value="NZ_JBHSRF010000034.1"/>
</dbReference>
<evidence type="ECO:0000259" key="3">
    <source>
        <dbReference type="Pfam" id="PF01494"/>
    </source>
</evidence>
<sequence length="403" mass="43661">MNVLVIGGGIGGLCTALGLARRGYRVRVFDQSDPAEHAGSGLVLSPNGIRALDRLSPEAGQKVRAEAVPGPHRFNYVSHTGKVKVRIEPTDLVAKWKAPLVAMRRRLLHRILLDCLPPGALTLGSRFVQAKETGDEVTARFADGSTARGDLLVGADGVWSMARHHLGTKRTPRYLGISSVRGITPAPEHTYPGGFFSQGPGLQIFANPLRNGDLYWAATLNAAEHEWPQLHPEYARERLSRMVKDWHAPIPDLVAETPTGQLVVTDIHDMNTLPTWTTPRMALLGDAAHPMAPFLGQGANAAIEDAAVFCTLLPDLAPTPAVTAHSLPAPTTQMAVATAPDALRAYETARVPRTTRLSKMSRRIGMAGQWENPTAIAIRDTMMKLAFKYGGEGPDTWLYGYET</sequence>
<organism evidence="4 5">
    <name type="scientific">Sphaerisporangium aureirubrum</name>
    <dbReference type="NCBI Taxonomy" id="1544736"/>
    <lineage>
        <taxon>Bacteria</taxon>
        <taxon>Bacillati</taxon>
        <taxon>Actinomycetota</taxon>
        <taxon>Actinomycetes</taxon>
        <taxon>Streptosporangiales</taxon>
        <taxon>Streptosporangiaceae</taxon>
        <taxon>Sphaerisporangium</taxon>
    </lineage>
</organism>
<dbReference type="Proteomes" id="UP001596137">
    <property type="component" value="Unassembled WGS sequence"/>
</dbReference>
<dbReference type="PANTHER" id="PTHR13789:SF309">
    <property type="entry name" value="PUTATIVE (AFU_ORTHOLOGUE AFUA_6G14510)-RELATED"/>
    <property type="match status" value="1"/>
</dbReference>
<name>A0ABW1NM58_9ACTN</name>
<dbReference type="PANTHER" id="PTHR13789">
    <property type="entry name" value="MONOOXYGENASE"/>
    <property type="match status" value="1"/>
</dbReference>
<protein>
    <submittedName>
        <fullName evidence="4">FAD-dependent oxidoreductase</fullName>
    </submittedName>
</protein>
<dbReference type="EMBL" id="JBHSRF010000034">
    <property type="protein sequence ID" value="MFC6083837.1"/>
    <property type="molecule type" value="Genomic_DNA"/>
</dbReference>
<feature type="domain" description="FAD-binding" evidence="3">
    <location>
        <begin position="2"/>
        <end position="313"/>
    </location>
</feature>
<keyword evidence="5" id="KW-1185">Reference proteome</keyword>
<proteinExistence type="predicted"/>
<dbReference type="InterPro" id="IPR050493">
    <property type="entry name" value="FAD-dep_Monooxygenase_BioMet"/>
</dbReference>
<dbReference type="Pfam" id="PF01494">
    <property type="entry name" value="FAD_binding_3"/>
    <property type="match status" value="1"/>
</dbReference>
<dbReference type="PRINTS" id="PR00420">
    <property type="entry name" value="RNGMNOXGNASE"/>
</dbReference>
<evidence type="ECO:0000313" key="5">
    <source>
        <dbReference type="Proteomes" id="UP001596137"/>
    </source>
</evidence>
<comment type="caution">
    <text evidence="4">The sequence shown here is derived from an EMBL/GenBank/DDBJ whole genome shotgun (WGS) entry which is preliminary data.</text>
</comment>
<evidence type="ECO:0000256" key="1">
    <source>
        <dbReference type="ARBA" id="ARBA00023002"/>
    </source>
</evidence>
<dbReference type="InterPro" id="IPR036188">
    <property type="entry name" value="FAD/NAD-bd_sf"/>
</dbReference>
<gene>
    <name evidence="4" type="ORF">ACFP1K_21905</name>
</gene>
<dbReference type="InterPro" id="IPR002938">
    <property type="entry name" value="FAD-bd"/>
</dbReference>
<dbReference type="SUPFAM" id="SSF51905">
    <property type="entry name" value="FAD/NAD(P)-binding domain"/>
    <property type="match status" value="1"/>
</dbReference>
<accession>A0ABW1NM58</accession>